<dbReference type="Gene3D" id="1.20.5.170">
    <property type="match status" value="1"/>
</dbReference>
<evidence type="ECO:0000313" key="11">
    <source>
        <dbReference type="Proteomes" id="UP000019373"/>
    </source>
</evidence>
<keyword evidence="6" id="KW-0539">Nucleus</keyword>
<feature type="compositionally biased region" description="Polar residues" evidence="9">
    <location>
        <begin position="52"/>
        <end position="70"/>
    </location>
</feature>
<feature type="coiled-coil region" evidence="8">
    <location>
        <begin position="915"/>
        <end position="942"/>
    </location>
</feature>
<comment type="subcellular location">
    <subcellularLocation>
        <location evidence="1">Nucleus</location>
    </subcellularLocation>
</comment>
<evidence type="ECO:0000256" key="4">
    <source>
        <dbReference type="ARBA" id="ARBA00022618"/>
    </source>
</evidence>
<accession>U1HY67</accession>
<evidence type="ECO:0000256" key="6">
    <source>
        <dbReference type="ARBA" id="ARBA00023242"/>
    </source>
</evidence>
<keyword evidence="11" id="KW-1185">Reference proteome</keyword>
<dbReference type="Proteomes" id="UP000019373">
    <property type="component" value="Unassembled WGS sequence"/>
</dbReference>
<dbReference type="HOGENOM" id="CLU_010064_1_0_1"/>
<evidence type="ECO:0000256" key="8">
    <source>
        <dbReference type="SAM" id="Coils"/>
    </source>
</evidence>
<feature type="region of interest" description="Disordered" evidence="9">
    <location>
        <begin position="1"/>
        <end position="113"/>
    </location>
</feature>
<reference evidence="11" key="1">
    <citation type="journal article" date="2014" name="BMC Genomics">
        <title>Genome characteristics reveal the impact of lichenization on lichen-forming fungus Endocarpon pusillum Hedwig (Verrucariales, Ascomycota).</title>
        <authorList>
            <person name="Wang Y.-Y."/>
            <person name="Liu B."/>
            <person name="Zhang X.-Y."/>
            <person name="Zhou Q.-M."/>
            <person name="Zhang T."/>
            <person name="Li H."/>
            <person name="Yu Y.-F."/>
            <person name="Zhang X.-L."/>
            <person name="Hao X.-Y."/>
            <person name="Wang M."/>
            <person name="Wang L."/>
            <person name="Wei J.-C."/>
        </authorList>
    </citation>
    <scope>NUCLEOTIDE SEQUENCE [LARGE SCALE GENOMIC DNA]</scope>
    <source>
        <strain evidence="11">Z07020 / HMAS-L-300199</strain>
    </source>
</reference>
<dbReference type="GO" id="GO:0051315">
    <property type="term" value="P:attachment of mitotic spindle microtubules to kinetochore"/>
    <property type="evidence" value="ECO:0007669"/>
    <property type="project" value="TreeGrafter"/>
</dbReference>
<dbReference type="GO" id="GO:0005635">
    <property type="term" value="C:nuclear envelope"/>
    <property type="evidence" value="ECO:0007669"/>
    <property type="project" value="TreeGrafter"/>
</dbReference>
<dbReference type="GO" id="GO:0000776">
    <property type="term" value="C:kinetochore"/>
    <property type="evidence" value="ECO:0007669"/>
    <property type="project" value="TreeGrafter"/>
</dbReference>
<dbReference type="GO" id="GO:0072686">
    <property type="term" value="C:mitotic spindle"/>
    <property type="evidence" value="ECO:0007669"/>
    <property type="project" value="TreeGrafter"/>
</dbReference>
<dbReference type="AlphaFoldDB" id="U1HY67"/>
<protein>
    <recommendedName>
        <fullName evidence="3">Spindle assembly checkpoint component MAD1</fullName>
    </recommendedName>
</protein>
<name>U1HY67_ENDPU</name>
<organism evidence="10 11">
    <name type="scientific">Endocarpon pusillum (strain Z07020 / HMAS-L-300199)</name>
    <name type="common">Lichen-forming fungus</name>
    <dbReference type="NCBI Taxonomy" id="1263415"/>
    <lineage>
        <taxon>Eukaryota</taxon>
        <taxon>Fungi</taxon>
        <taxon>Dikarya</taxon>
        <taxon>Ascomycota</taxon>
        <taxon>Pezizomycotina</taxon>
        <taxon>Eurotiomycetes</taxon>
        <taxon>Chaetothyriomycetidae</taxon>
        <taxon>Verrucariales</taxon>
        <taxon>Verrucariaceae</taxon>
        <taxon>Endocarpon</taxon>
    </lineage>
</organism>
<keyword evidence="5" id="KW-0498">Mitosis</keyword>
<feature type="coiled-coil region" evidence="8">
    <location>
        <begin position="425"/>
        <end position="633"/>
    </location>
</feature>
<dbReference type="Gene3D" id="3.30.457.60">
    <property type="match status" value="1"/>
</dbReference>
<dbReference type="Pfam" id="PF05557">
    <property type="entry name" value="MAD"/>
    <property type="match status" value="2"/>
</dbReference>
<keyword evidence="7" id="KW-0131">Cell cycle</keyword>
<feature type="region of interest" description="Disordered" evidence="9">
    <location>
        <begin position="785"/>
        <end position="821"/>
    </location>
</feature>
<dbReference type="InterPro" id="IPR008672">
    <property type="entry name" value="Mad1"/>
</dbReference>
<dbReference type="EMBL" id="KE720879">
    <property type="protein sequence ID" value="ERF74434.1"/>
    <property type="molecule type" value="Genomic_DNA"/>
</dbReference>
<dbReference type="GO" id="GO:0007094">
    <property type="term" value="P:mitotic spindle assembly checkpoint signaling"/>
    <property type="evidence" value="ECO:0007669"/>
    <property type="project" value="InterPro"/>
</dbReference>
<evidence type="ECO:0000256" key="5">
    <source>
        <dbReference type="ARBA" id="ARBA00022776"/>
    </source>
</evidence>
<keyword evidence="8" id="KW-0175">Coiled coil</keyword>
<feature type="compositionally biased region" description="Polar residues" evidence="9">
    <location>
        <begin position="17"/>
        <end position="39"/>
    </location>
</feature>
<dbReference type="GO" id="GO:0051301">
    <property type="term" value="P:cell division"/>
    <property type="evidence" value="ECO:0007669"/>
    <property type="project" value="UniProtKB-KW"/>
</dbReference>
<evidence type="ECO:0000313" key="10">
    <source>
        <dbReference type="EMBL" id="ERF74434.1"/>
    </source>
</evidence>
<evidence type="ECO:0000256" key="7">
    <source>
        <dbReference type="ARBA" id="ARBA00023306"/>
    </source>
</evidence>
<dbReference type="OrthoDB" id="331602at2759"/>
<dbReference type="PANTHER" id="PTHR23168:SF0">
    <property type="entry name" value="MITOTIC SPINDLE ASSEMBLY CHECKPOINT PROTEIN MAD1"/>
    <property type="match status" value="1"/>
</dbReference>
<comment type="similarity">
    <text evidence="2">Belongs to the MAD1 family.</text>
</comment>
<dbReference type="RefSeq" id="XP_007799951.1">
    <property type="nucleotide sequence ID" value="XM_007801760.1"/>
</dbReference>
<gene>
    <name evidence="10" type="ORF">EPUS_06612</name>
</gene>
<evidence type="ECO:0000256" key="3">
    <source>
        <dbReference type="ARBA" id="ARBA00022019"/>
    </source>
</evidence>
<feature type="compositionally biased region" description="Polar residues" evidence="9">
    <location>
        <begin position="366"/>
        <end position="379"/>
    </location>
</feature>
<feature type="region of interest" description="Disordered" evidence="9">
    <location>
        <begin position="142"/>
        <end position="174"/>
    </location>
</feature>
<evidence type="ECO:0000256" key="1">
    <source>
        <dbReference type="ARBA" id="ARBA00004123"/>
    </source>
</evidence>
<evidence type="ECO:0000256" key="2">
    <source>
        <dbReference type="ARBA" id="ARBA00008029"/>
    </source>
</evidence>
<feature type="region of interest" description="Disordered" evidence="9">
    <location>
        <begin position="351"/>
        <end position="379"/>
    </location>
</feature>
<dbReference type="eggNOG" id="KOG4593">
    <property type="taxonomic scope" value="Eukaryota"/>
</dbReference>
<sequence length="1081" mass="120955">MARYHHSDLSDAPTMIMSPTNGAQLPHNSMRSHSFSGNSDTDDSLLVKSHRNNSTSWTPVDTMTPVSTNPSRKRSRDESDLTLNHDGSYFHEQKVNTPAPIPEEPTYGEGMALLNPSTGISISAESQTGTWYEEKVEAGSALLPGIEDRPRMPTSRKSVRLDHAAPPSPRPDDIVAAVAPESLPKSSSSASYPTIDDFTYALGIGWTRLATEDPDIQAAARGWARYLENHYSRRIHGAEILLKSKGLTAYLVGCQDGFYLFSEDLLEGRLVGRNWESCLSNLQTNPITFEGAEVLRAERTPAPESGVSCGFRYGNETEKGMNNGNGAGINGQMDSTSNRHATIQPTYDLLTGGNGDTPPRHKKANIRQSQIGRPETSNNEDLRAQINSLKYELDNIHQERGLLTLQHEKELRDVQLKADADFKKYQAAEGASNKASRKYEALSQELRDAQAQHINEKAALERKLRDLQEQNQSLREDGEEVQAQLVDQGRQHLHQINDVEAKRVALQDTVDRLRNDIQRVSQDLESTQARLSSRNAEFESLEAKVVQLKSRAGDGEGLAVVQRELSDQVTHIRKLESTNREQLAELRRLRNAHQSVQIVEEQKRSLETELLLLQDVHRQLGEAQIQKEMLEDEKRTWSTLLEREGQEAEFESPEAVVKAFVQERIERASLVDRMGKLEAELSEKDEIIKALEADKLSLQQAAKERKATTQIGATDKPDSKAYKRLDRQRILAVKEVEYLRAQLKTFDTEETVLMSNENFDNQRVEQIKQLESLVDQYRTEVQSLHTELSHRESQPPSQYPESRGTKRSISEAASSEEDQLGPLLRKTKNLQAALTEATTKTAVLETELHATKSQLKSISSRARTRILELRSNPTSNHEAIKLSTLNTLRTENAALLAQLRGDDLSNVAVVPAATVENLTMQLSRLQAEVATAQKQTRRLREIFGSKATEFREAVASILGYKINFLPNGKARITSTFYIRSHRATDGSVDAAREAEEDEEEQANNNSIIFDGEEGTMKFSGGANSPFAMEMKELVRFWVQERRSVPCFLAAMTLELFEKSSKVEAEGLVGGEEVEEEGQGTE</sequence>
<evidence type="ECO:0000256" key="9">
    <source>
        <dbReference type="SAM" id="MobiDB-lite"/>
    </source>
</evidence>
<dbReference type="Gene3D" id="6.10.250.90">
    <property type="match status" value="1"/>
</dbReference>
<proteinExistence type="inferred from homology"/>
<dbReference type="PANTHER" id="PTHR23168">
    <property type="entry name" value="MITOTIC SPINDLE ASSEMBLY CHECKPOINT PROTEIN MAD1 MITOTIC ARREST DEFICIENT-LIKE PROTEIN 1"/>
    <property type="match status" value="1"/>
</dbReference>
<dbReference type="GeneID" id="19241552"/>
<keyword evidence="4" id="KW-0132">Cell division</keyword>